<dbReference type="EMBL" id="PDJN01000001">
    <property type="protein sequence ID" value="PFG71586.1"/>
    <property type="molecule type" value="Genomic_DNA"/>
</dbReference>
<reference evidence="1 2" key="2">
    <citation type="submission" date="2017-10" db="EMBL/GenBank/DDBJ databases">
        <title>Bacterial endophytes that colonize and modify switchgrass growth.</title>
        <authorList>
            <person name="Debolt S."/>
        </authorList>
    </citation>
    <scope>NUCLEOTIDE SEQUENCE [LARGE SCALE GENOMIC DNA]</scope>
    <source>
        <strain evidence="1 2">A2-S9</strain>
    </source>
</reference>
<proteinExistence type="predicted"/>
<evidence type="ECO:0000313" key="2">
    <source>
        <dbReference type="Proteomes" id="UP000221580"/>
    </source>
</evidence>
<evidence type="ECO:0000313" key="1">
    <source>
        <dbReference type="EMBL" id="PFG71586.1"/>
    </source>
</evidence>
<dbReference type="AlphaFoldDB" id="A0A7Z1GU04"/>
<protein>
    <submittedName>
        <fullName evidence="1">Uncharacterized protein</fullName>
    </submittedName>
</protein>
<sequence>MRQYRRVYDLEVNVAYEIKPFENGVLMALASLTYALKKSPGFDSSALDAAAKFFVDIPARGCSDGDDFDAYEWPLSVVQRSVADIEKLLENKGN</sequence>
<accession>A0A7Z1GU04</accession>
<organism evidence="1 2">
    <name type="scientific">Pseudomonas poae</name>
    <dbReference type="NCBI Taxonomy" id="200451"/>
    <lineage>
        <taxon>Bacteria</taxon>
        <taxon>Pseudomonadati</taxon>
        <taxon>Pseudomonadota</taxon>
        <taxon>Gammaproteobacteria</taxon>
        <taxon>Pseudomonadales</taxon>
        <taxon>Pseudomonadaceae</taxon>
        <taxon>Pseudomonas</taxon>
    </lineage>
</organism>
<name>A0A7Z1GU04_9PSED</name>
<gene>
    <name evidence="1" type="ORF">DM05_1955</name>
</gene>
<comment type="caution">
    <text evidence="1">The sequence shown here is derived from an EMBL/GenBank/DDBJ whole genome shotgun (WGS) entry which is preliminary data.</text>
</comment>
<reference evidence="1 2" key="1">
    <citation type="submission" date="2017-09" db="EMBL/GenBank/DDBJ databases">
        <authorList>
            <person name="DeBolt S."/>
            <person name="Huntemann M."/>
            <person name="Clum A."/>
            <person name="Pillay M."/>
            <person name="Palaniappan K."/>
            <person name="Varghese N."/>
            <person name="Mikhailova N."/>
            <person name="Stamatis D."/>
            <person name="Reddy T."/>
            <person name="Daum C."/>
            <person name="Shapiro N."/>
            <person name="Ivanova N."/>
            <person name="Kyrpides N."/>
            <person name="Woyke T."/>
        </authorList>
    </citation>
    <scope>NUCLEOTIDE SEQUENCE [LARGE SCALE GENOMIC DNA]</scope>
    <source>
        <strain evidence="1 2">A2-S9</strain>
    </source>
</reference>
<dbReference type="Proteomes" id="UP000221580">
    <property type="component" value="Unassembled WGS sequence"/>
</dbReference>